<dbReference type="Pfam" id="PF13439">
    <property type="entry name" value="Glyco_transf_4"/>
    <property type="match status" value="1"/>
</dbReference>
<proteinExistence type="predicted"/>
<protein>
    <submittedName>
        <fullName evidence="3">Glycosyl transferase</fullName>
    </submittedName>
</protein>
<evidence type="ECO:0000259" key="2">
    <source>
        <dbReference type="Pfam" id="PF13439"/>
    </source>
</evidence>
<dbReference type="Pfam" id="PF00534">
    <property type="entry name" value="Glycos_transf_1"/>
    <property type="match status" value="1"/>
</dbReference>
<keyword evidence="3" id="KW-0808">Transferase</keyword>
<evidence type="ECO:0000313" key="3">
    <source>
        <dbReference type="EMBL" id="OPF16861.1"/>
    </source>
</evidence>
<dbReference type="Proteomes" id="UP000189835">
    <property type="component" value="Unassembled WGS sequence"/>
</dbReference>
<dbReference type="SUPFAM" id="SSF53756">
    <property type="entry name" value="UDP-Glycosyltransferase/glycogen phosphorylase"/>
    <property type="match status" value="1"/>
</dbReference>
<feature type="domain" description="Glycosyl transferase family 1" evidence="1">
    <location>
        <begin position="187"/>
        <end position="346"/>
    </location>
</feature>
<dbReference type="GO" id="GO:0016757">
    <property type="term" value="F:glycosyltransferase activity"/>
    <property type="evidence" value="ECO:0007669"/>
    <property type="project" value="InterPro"/>
</dbReference>
<feature type="domain" description="Glycosyltransferase subfamily 4-like N-terminal" evidence="2">
    <location>
        <begin position="14"/>
        <end position="171"/>
    </location>
</feature>
<gene>
    <name evidence="3" type="ORF">B1L04_12070</name>
</gene>
<dbReference type="Gene3D" id="3.40.50.2000">
    <property type="entry name" value="Glycogen Phosphorylase B"/>
    <property type="match status" value="2"/>
</dbReference>
<evidence type="ECO:0000259" key="1">
    <source>
        <dbReference type="Pfam" id="PF00534"/>
    </source>
</evidence>
<accession>A0A1V4BR60</accession>
<dbReference type="CDD" id="cd03811">
    <property type="entry name" value="GT4_GT28_WabH-like"/>
    <property type="match status" value="1"/>
</dbReference>
<organism evidence="3 4">
    <name type="scientific">Microcystis aeruginosa KW</name>
    <dbReference type="NCBI Taxonomy" id="1960155"/>
    <lineage>
        <taxon>Bacteria</taxon>
        <taxon>Bacillati</taxon>
        <taxon>Cyanobacteriota</taxon>
        <taxon>Cyanophyceae</taxon>
        <taxon>Oscillatoriophycideae</taxon>
        <taxon>Chroococcales</taxon>
        <taxon>Microcystaceae</taxon>
        <taxon>Microcystis</taxon>
    </lineage>
</organism>
<dbReference type="PANTHER" id="PTHR12526:SF630">
    <property type="entry name" value="GLYCOSYLTRANSFERASE"/>
    <property type="match status" value="1"/>
</dbReference>
<dbReference type="InterPro" id="IPR001296">
    <property type="entry name" value="Glyco_trans_1"/>
</dbReference>
<dbReference type="EMBL" id="MVGR01000004">
    <property type="protein sequence ID" value="OPF16861.1"/>
    <property type="molecule type" value="Genomic_DNA"/>
</dbReference>
<evidence type="ECO:0000313" key="4">
    <source>
        <dbReference type="Proteomes" id="UP000189835"/>
    </source>
</evidence>
<dbReference type="AlphaFoldDB" id="A0A1V4BR60"/>
<sequence>MNKIAFFLSDLDGGGAERVILNLANGFAQQGEFVDLVLARKEGLYLGQIDPGVNTIDLKAKSLFRSIPSLVKYLQNQRPQAMISALEDTNIVALMAKILARKKISVFVTVHNNLSQEIRHAQQWKRKIVPYFLRWIYPFANRVVCVSQGVAQDLIKFGIKPQQIRVIYNPIVTPELIVKLQENLEHPWFLPGQPPVILGVGRLNHQKDFPTLIRAFALVLRVQPARLLILGEGENRSELISLIKELNLDTDVQLEGFVENPFAYMKKAQVLVLSSAWEGFGNVLVEAMAAGIAVVSTDCPSGPEEILDKGKYGSLVAIADSAAMAAAILNTLKNNVDPSWLKNRAEEFSLEKILDQYRLLIEKKL</sequence>
<dbReference type="RefSeq" id="WP_079207638.1">
    <property type="nucleotide sequence ID" value="NZ_MVGR01000004.1"/>
</dbReference>
<dbReference type="InterPro" id="IPR028098">
    <property type="entry name" value="Glyco_trans_4-like_N"/>
</dbReference>
<comment type="caution">
    <text evidence="3">The sequence shown here is derived from an EMBL/GenBank/DDBJ whole genome shotgun (WGS) entry which is preliminary data.</text>
</comment>
<name>A0A1V4BR60_MICAE</name>
<reference evidence="3 4" key="1">
    <citation type="submission" date="2017-02" db="EMBL/GenBank/DDBJ databases">
        <title>Genome sequence of Microcystis aeruginosa KW.</title>
        <authorList>
            <person name="Oh H.-M."/>
            <person name="Ahn C.-Y."/>
            <person name="Jeong H."/>
            <person name="Srivastava A."/>
            <person name="Lee H.-G."/>
            <person name="Kang S.-R."/>
        </authorList>
    </citation>
    <scope>NUCLEOTIDE SEQUENCE [LARGE SCALE GENOMIC DNA]</scope>
    <source>
        <strain evidence="3 4">KW</strain>
    </source>
</reference>
<dbReference type="PANTHER" id="PTHR12526">
    <property type="entry name" value="GLYCOSYLTRANSFERASE"/>
    <property type="match status" value="1"/>
</dbReference>